<organism evidence="1 2">
    <name type="scientific">Candidatus Wildermuthbacteria bacterium RIFCSPLOWO2_02_FULL_47_9c</name>
    <dbReference type="NCBI Taxonomy" id="1802466"/>
    <lineage>
        <taxon>Bacteria</taxon>
        <taxon>Candidatus Wildermuthiibacteriota</taxon>
    </lineage>
</organism>
<comment type="caution">
    <text evidence="1">The sequence shown here is derived from an EMBL/GenBank/DDBJ whole genome shotgun (WGS) entry which is preliminary data.</text>
</comment>
<dbReference type="Proteomes" id="UP000178222">
    <property type="component" value="Unassembled WGS sequence"/>
</dbReference>
<dbReference type="EMBL" id="MHUL01000033">
    <property type="protein sequence ID" value="OHA76500.1"/>
    <property type="molecule type" value="Genomic_DNA"/>
</dbReference>
<evidence type="ECO:0000313" key="2">
    <source>
        <dbReference type="Proteomes" id="UP000178222"/>
    </source>
</evidence>
<reference evidence="1 2" key="1">
    <citation type="journal article" date="2016" name="Nat. Commun.">
        <title>Thousands of microbial genomes shed light on interconnected biogeochemical processes in an aquifer system.</title>
        <authorList>
            <person name="Anantharaman K."/>
            <person name="Brown C.T."/>
            <person name="Hug L.A."/>
            <person name="Sharon I."/>
            <person name="Castelle C.J."/>
            <person name="Probst A.J."/>
            <person name="Thomas B.C."/>
            <person name="Singh A."/>
            <person name="Wilkins M.J."/>
            <person name="Karaoz U."/>
            <person name="Brodie E.L."/>
            <person name="Williams K.H."/>
            <person name="Hubbard S.S."/>
            <person name="Banfield J.F."/>
        </authorList>
    </citation>
    <scope>NUCLEOTIDE SEQUENCE [LARGE SCALE GENOMIC DNA]</scope>
</reference>
<protein>
    <submittedName>
        <fullName evidence="1">Uncharacterized protein</fullName>
    </submittedName>
</protein>
<dbReference type="AlphaFoldDB" id="A0A1G2RUG9"/>
<gene>
    <name evidence="1" type="ORF">A3J30_00510</name>
</gene>
<evidence type="ECO:0000313" key="1">
    <source>
        <dbReference type="EMBL" id="OHA76500.1"/>
    </source>
</evidence>
<accession>A0A1G2RUG9</accession>
<proteinExistence type="predicted"/>
<name>A0A1G2RUG9_9BACT</name>
<sequence>MKKKIALAGIAVFAALGSVAGLSAFEAYVINVTAQIENALFVHPEARDFGTMFPQEYKELGFFVTFSESFSTRDQDRVSKIDYQIKQKPKCADSVTNPTEFSKVTEDENGEFICQNPGHVMLPLLCPYLSKTPANLDGNDVGIPAFHDPAAIATGTINKQAAHVGDNWTIDLAVPCFEGQCAQDWSLFVESHNPDADPDEFMANPEDESKVFGCDLWVEVTRIY</sequence>